<dbReference type="InterPro" id="IPR011460">
    <property type="entry name" value="Lcl_C"/>
</dbReference>
<name>A0ABX6P540_9BURK</name>
<evidence type="ECO:0000313" key="3">
    <source>
        <dbReference type="EMBL" id="QJW84619.1"/>
    </source>
</evidence>
<accession>A0ABX6P540</accession>
<evidence type="ECO:0000313" key="4">
    <source>
        <dbReference type="Proteomes" id="UP000500826"/>
    </source>
</evidence>
<dbReference type="Gene3D" id="2.60.40.2030">
    <property type="match status" value="1"/>
</dbReference>
<protein>
    <submittedName>
        <fullName evidence="3">DUF1566 domain-containing protein</fullName>
    </submittedName>
</protein>
<dbReference type="PROSITE" id="PS51257">
    <property type="entry name" value="PROKAR_LIPOPROTEIN"/>
    <property type="match status" value="1"/>
</dbReference>
<organism evidence="3 4">
    <name type="scientific">Ramlibacter terrae</name>
    <dbReference type="NCBI Taxonomy" id="2732511"/>
    <lineage>
        <taxon>Bacteria</taxon>
        <taxon>Pseudomonadati</taxon>
        <taxon>Pseudomonadota</taxon>
        <taxon>Betaproteobacteria</taxon>
        <taxon>Burkholderiales</taxon>
        <taxon>Comamonadaceae</taxon>
        <taxon>Ramlibacter</taxon>
    </lineage>
</organism>
<dbReference type="InterPro" id="IPR038081">
    <property type="entry name" value="CalX-like_sf"/>
</dbReference>
<keyword evidence="4" id="KW-1185">Reference proteome</keyword>
<evidence type="ECO:0000259" key="2">
    <source>
        <dbReference type="Pfam" id="PF07603"/>
    </source>
</evidence>
<reference evidence="3 4" key="1">
    <citation type="submission" date="2020-05" db="EMBL/GenBank/DDBJ databases">
        <title>Ramlibacter rhizophilus sp. nov., isolated from rhizosphere soil of national flower Mugunghwa from South Korea.</title>
        <authorList>
            <person name="Zheng-Fei Y."/>
            <person name="Huan T."/>
        </authorList>
    </citation>
    <scope>NUCLEOTIDE SEQUENCE [LARGE SCALE GENOMIC DNA]</scope>
    <source>
        <strain evidence="3 4">H242</strain>
    </source>
</reference>
<feature type="compositionally biased region" description="Low complexity" evidence="1">
    <location>
        <begin position="327"/>
        <end position="349"/>
    </location>
</feature>
<evidence type="ECO:0000256" key="1">
    <source>
        <dbReference type="SAM" id="MobiDB-lite"/>
    </source>
</evidence>
<dbReference type="Pfam" id="PF07603">
    <property type="entry name" value="Lcl_C"/>
    <property type="match status" value="1"/>
</dbReference>
<sequence length="349" mass="35140">MSKGAGALLAVAALAACGGGGGGGGSSAARISVADARMEEGASRTSELTFRISFDQPSAGLTFNYETDSTAKSGGGSTGAAVGGSRCEPGVDYIAVGQRSLVIPNGRRTAEVSIIVCGDTVFEPTETFAVKWSAGGRSGTAIGTILNDDSGGLNGTGVAGSFGRDSDPLTNSDADGRAGFSFAKAPSASNFRCTRDQVTGLLWEGKATSGVSDAAATYTFSELRSFVNAINAQALCGFTDWRVPTPEELSSIVDAGKATAPTIDTAWFPNQQAASYWTSTAYQDGAGQTPGTSTSPPARSPSTTSPAASMRGWSRAAAARNPRRCPSRAPTPCASPTTATAPSATSAPA</sequence>
<proteinExistence type="predicted"/>
<feature type="domain" description="Lcl C-terminal" evidence="2">
    <location>
        <begin position="193"/>
        <end position="285"/>
    </location>
</feature>
<gene>
    <name evidence="3" type="ORF">HK414_15860</name>
</gene>
<dbReference type="SUPFAM" id="SSF141072">
    <property type="entry name" value="CalX-like"/>
    <property type="match status" value="1"/>
</dbReference>
<dbReference type="EMBL" id="CP053418">
    <property type="protein sequence ID" value="QJW84619.1"/>
    <property type="molecule type" value="Genomic_DNA"/>
</dbReference>
<dbReference type="Proteomes" id="UP000500826">
    <property type="component" value="Chromosome"/>
</dbReference>
<feature type="compositionally biased region" description="Low complexity" evidence="1">
    <location>
        <begin position="289"/>
        <end position="320"/>
    </location>
</feature>
<feature type="region of interest" description="Disordered" evidence="1">
    <location>
        <begin position="282"/>
        <end position="349"/>
    </location>
</feature>